<evidence type="ECO:0000313" key="2">
    <source>
        <dbReference type="EMBL" id="MBB3147736.1"/>
    </source>
</evidence>
<evidence type="ECO:0000313" key="3">
    <source>
        <dbReference type="Proteomes" id="UP000554520"/>
    </source>
</evidence>
<reference evidence="2 3" key="1">
    <citation type="submission" date="2020-08" db="EMBL/GenBank/DDBJ databases">
        <title>Genomic Encyclopedia of Type Strains, Phase III (KMG-III): the genomes of soil and plant-associated and newly described type strains.</title>
        <authorList>
            <person name="Whitman W."/>
        </authorList>
    </citation>
    <scope>NUCLEOTIDE SEQUENCE [LARGE SCALE GENOMIC DNA]</scope>
    <source>
        <strain evidence="2 3">CECT 7015</strain>
    </source>
</reference>
<keyword evidence="1" id="KW-0812">Transmembrane</keyword>
<proteinExistence type="predicted"/>
<keyword evidence="1" id="KW-1133">Transmembrane helix</keyword>
<gene>
    <name evidence="2" type="ORF">FHS21_004168</name>
</gene>
<feature type="transmembrane region" description="Helical" evidence="1">
    <location>
        <begin position="53"/>
        <end position="76"/>
    </location>
</feature>
<accession>A0A839U9I0</accession>
<protein>
    <submittedName>
        <fullName evidence="2">Uncharacterized protein</fullName>
    </submittedName>
</protein>
<comment type="caution">
    <text evidence="2">The sequence shown here is derived from an EMBL/GenBank/DDBJ whole genome shotgun (WGS) entry which is preliminary data.</text>
</comment>
<dbReference type="EMBL" id="JACHXN010000014">
    <property type="protein sequence ID" value="MBB3147736.1"/>
    <property type="molecule type" value="Genomic_DNA"/>
</dbReference>
<organism evidence="2 3">
    <name type="scientific">Phyllobacterium trifolii</name>
    <dbReference type="NCBI Taxonomy" id="300193"/>
    <lineage>
        <taxon>Bacteria</taxon>
        <taxon>Pseudomonadati</taxon>
        <taxon>Pseudomonadota</taxon>
        <taxon>Alphaproteobacteria</taxon>
        <taxon>Hyphomicrobiales</taxon>
        <taxon>Phyllobacteriaceae</taxon>
        <taxon>Phyllobacterium</taxon>
    </lineage>
</organism>
<evidence type="ECO:0000256" key="1">
    <source>
        <dbReference type="SAM" id="Phobius"/>
    </source>
</evidence>
<keyword evidence="1" id="KW-0472">Membrane</keyword>
<dbReference type="AlphaFoldDB" id="A0A839U9I0"/>
<dbReference type="Proteomes" id="UP000554520">
    <property type="component" value="Unassembled WGS sequence"/>
</dbReference>
<feature type="transmembrane region" description="Helical" evidence="1">
    <location>
        <begin position="7"/>
        <end position="26"/>
    </location>
</feature>
<name>A0A839U9I0_9HYPH</name>
<keyword evidence="3" id="KW-1185">Reference proteome</keyword>
<sequence length="83" mass="9473">MGEVTEMTATALVSSYLISGLFYFTLMRRSVSNDGVDDMLDAMLSPRPDARSLSALAVFTFFLFFWPAFFIGAWIYEHLFRGR</sequence>